<dbReference type="RefSeq" id="XP_062676590.1">
    <property type="nucleotide sequence ID" value="XM_062825312.1"/>
</dbReference>
<protein>
    <submittedName>
        <fullName evidence="1">Uncharacterized protein</fullName>
    </submittedName>
</protein>
<gene>
    <name evidence="1" type="ORF">B0H65DRAFT_437443</name>
</gene>
<reference evidence="1" key="2">
    <citation type="submission" date="2023-06" db="EMBL/GenBank/DDBJ databases">
        <authorList>
            <consortium name="Lawrence Berkeley National Laboratory"/>
            <person name="Haridas S."/>
            <person name="Hensen N."/>
            <person name="Bonometti L."/>
            <person name="Westerberg I."/>
            <person name="Brannstrom I.O."/>
            <person name="Guillou S."/>
            <person name="Cros-Aarteil S."/>
            <person name="Calhoun S."/>
            <person name="Kuo A."/>
            <person name="Mondo S."/>
            <person name="Pangilinan J."/>
            <person name="Riley R."/>
            <person name="Labutti K."/>
            <person name="Andreopoulos B."/>
            <person name="Lipzen A."/>
            <person name="Chen C."/>
            <person name="Yanf M."/>
            <person name="Daum C."/>
            <person name="Ng V."/>
            <person name="Clum A."/>
            <person name="Steindorff A."/>
            <person name="Ohm R."/>
            <person name="Martin F."/>
            <person name="Silar P."/>
            <person name="Natvig D."/>
            <person name="Lalanne C."/>
            <person name="Gautier V."/>
            <person name="Ament-Velasquez S.L."/>
            <person name="Kruys A."/>
            <person name="Hutchinson M.I."/>
            <person name="Powell A.J."/>
            <person name="Barry K."/>
            <person name="Miller A.N."/>
            <person name="Grigoriev I.V."/>
            <person name="Debuchy R."/>
            <person name="Gladieux P."/>
            <person name="Thoren M.H."/>
            <person name="Johannesson H."/>
        </authorList>
    </citation>
    <scope>NUCLEOTIDE SEQUENCE</scope>
    <source>
        <strain evidence="1">CBS 560.94</strain>
    </source>
</reference>
<accession>A0AAE0J058</accession>
<dbReference type="Proteomes" id="UP001278500">
    <property type="component" value="Unassembled WGS sequence"/>
</dbReference>
<dbReference type="EMBL" id="JAUEPP010000011">
    <property type="protein sequence ID" value="KAK3334424.1"/>
    <property type="molecule type" value="Genomic_DNA"/>
</dbReference>
<feature type="non-terminal residue" evidence="1">
    <location>
        <position position="1"/>
    </location>
</feature>
<comment type="caution">
    <text evidence="1">The sequence shown here is derived from an EMBL/GenBank/DDBJ whole genome shotgun (WGS) entry which is preliminary data.</text>
</comment>
<dbReference type="GeneID" id="87862466"/>
<keyword evidence="2" id="KW-1185">Reference proteome</keyword>
<proteinExistence type="predicted"/>
<dbReference type="AlphaFoldDB" id="A0AAE0J058"/>
<evidence type="ECO:0000313" key="1">
    <source>
        <dbReference type="EMBL" id="KAK3334424.1"/>
    </source>
</evidence>
<name>A0AAE0J058_9PEZI</name>
<evidence type="ECO:0000313" key="2">
    <source>
        <dbReference type="Proteomes" id="UP001278500"/>
    </source>
</evidence>
<sequence>FLTSLKNEEDLHHNLIRKATIPFTNEDYVLFKTYNKKRVKKIYRESNSSVQIILINEGIRDILNKLPTLP</sequence>
<reference evidence="1" key="1">
    <citation type="journal article" date="2023" name="Mol. Phylogenet. Evol.">
        <title>Genome-scale phylogeny and comparative genomics of the fungal order Sordariales.</title>
        <authorList>
            <person name="Hensen N."/>
            <person name="Bonometti L."/>
            <person name="Westerberg I."/>
            <person name="Brannstrom I.O."/>
            <person name="Guillou S."/>
            <person name="Cros-Aarteil S."/>
            <person name="Calhoun S."/>
            <person name="Haridas S."/>
            <person name="Kuo A."/>
            <person name="Mondo S."/>
            <person name="Pangilinan J."/>
            <person name="Riley R."/>
            <person name="LaButti K."/>
            <person name="Andreopoulos B."/>
            <person name="Lipzen A."/>
            <person name="Chen C."/>
            <person name="Yan M."/>
            <person name="Daum C."/>
            <person name="Ng V."/>
            <person name="Clum A."/>
            <person name="Steindorff A."/>
            <person name="Ohm R.A."/>
            <person name="Martin F."/>
            <person name="Silar P."/>
            <person name="Natvig D.O."/>
            <person name="Lalanne C."/>
            <person name="Gautier V."/>
            <person name="Ament-Velasquez S.L."/>
            <person name="Kruys A."/>
            <person name="Hutchinson M.I."/>
            <person name="Powell A.J."/>
            <person name="Barry K."/>
            <person name="Miller A.N."/>
            <person name="Grigoriev I.V."/>
            <person name="Debuchy R."/>
            <person name="Gladieux P."/>
            <person name="Hiltunen Thoren M."/>
            <person name="Johannesson H."/>
        </authorList>
    </citation>
    <scope>NUCLEOTIDE SEQUENCE</scope>
    <source>
        <strain evidence="1">CBS 560.94</strain>
    </source>
</reference>
<organism evidence="1 2">
    <name type="scientific">Neurospora tetraspora</name>
    <dbReference type="NCBI Taxonomy" id="94610"/>
    <lineage>
        <taxon>Eukaryota</taxon>
        <taxon>Fungi</taxon>
        <taxon>Dikarya</taxon>
        <taxon>Ascomycota</taxon>
        <taxon>Pezizomycotina</taxon>
        <taxon>Sordariomycetes</taxon>
        <taxon>Sordariomycetidae</taxon>
        <taxon>Sordariales</taxon>
        <taxon>Sordariaceae</taxon>
        <taxon>Neurospora</taxon>
    </lineage>
</organism>